<dbReference type="AlphaFoldDB" id="A0A482VTR3"/>
<protein>
    <submittedName>
        <fullName evidence="1">Uncharacterized protein</fullName>
    </submittedName>
</protein>
<dbReference type="Proteomes" id="UP000292052">
    <property type="component" value="Unassembled WGS sequence"/>
</dbReference>
<organism evidence="1 2">
    <name type="scientific">Asbolus verrucosus</name>
    <name type="common">Desert ironclad beetle</name>
    <dbReference type="NCBI Taxonomy" id="1661398"/>
    <lineage>
        <taxon>Eukaryota</taxon>
        <taxon>Metazoa</taxon>
        <taxon>Ecdysozoa</taxon>
        <taxon>Arthropoda</taxon>
        <taxon>Hexapoda</taxon>
        <taxon>Insecta</taxon>
        <taxon>Pterygota</taxon>
        <taxon>Neoptera</taxon>
        <taxon>Endopterygota</taxon>
        <taxon>Coleoptera</taxon>
        <taxon>Polyphaga</taxon>
        <taxon>Cucujiformia</taxon>
        <taxon>Tenebrionidae</taxon>
        <taxon>Pimeliinae</taxon>
        <taxon>Asbolus</taxon>
    </lineage>
</organism>
<feature type="non-terminal residue" evidence="1">
    <location>
        <position position="1"/>
    </location>
</feature>
<accession>A0A482VTR3</accession>
<reference evidence="1 2" key="1">
    <citation type="submission" date="2017-03" db="EMBL/GenBank/DDBJ databases">
        <title>Genome of the blue death feigning beetle - Asbolus verrucosus.</title>
        <authorList>
            <person name="Rider S.D."/>
        </authorList>
    </citation>
    <scope>NUCLEOTIDE SEQUENCE [LARGE SCALE GENOMIC DNA]</scope>
    <source>
        <strain evidence="1">Butters</strain>
        <tissue evidence="1">Head and leg muscle</tissue>
    </source>
</reference>
<dbReference type="EMBL" id="QDEB01067455">
    <property type="protein sequence ID" value="RZC35829.1"/>
    <property type="molecule type" value="Genomic_DNA"/>
</dbReference>
<evidence type="ECO:0000313" key="1">
    <source>
        <dbReference type="EMBL" id="RZC35829.1"/>
    </source>
</evidence>
<gene>
    <name evidence="1" type="ORF">BDFB_000266</name>
</gene>
<keyword evidence="2" id="KW-1185">Reference proteome</keyword>
<comment type="caution">
    <text evidence="1">The sequence shown here is derived from an EMBL/GenBank/DDBJ whole genome shotgun (WGS) entry which is preliminary data.</text>
</comment>
<proteinExistence type="predicted"/>
<sequence length="46" mass="5434">FIFPNPITHTNPYSPLERTGPFKYLRLRQPYPFLTAIQILVIHLIP</sequence>
<evidence type="ECO:0000313" key="2">
    <source>
        <dbReference type="Proteomes" id="UP000292052"/>
    </source>
</evidence>
<name>A0A482VTR3_ASBVE</name>